<name>A0AAD3DXI7_9CHLO</name>
<reference evidence="2 3" key="1">
    <citation type="journal article" date="2021" name="Sci. Rep.">
        <title>Genome sequencing of the multicellular alga Astrephomene provides insights into convergent evolution of germ-soma differentiation.</title>
        <authorList>
            <person name="Yamashita S."/>
            <person name="Yamamoto K."/>
            <person name="Matsuzaki R."/>
            <person name="Suzuki S."/>
            <person name="Yamaguchi H."/>
            <person name="Hirooka S."/>
            <person name="Minakuchi Y."/>
            <person name="Miyagishima S."/>
            <person name="Kawachi M."/>
            <person name="Toyoda A."/>
            <person name="Nozaki H."/>
        </authorList>
    </citation>
    <scope>NUCLEOTIDE SEQUENCE [LARGE SCALE GENOMIC DNA]</scope>
    <source>
        <strain evidence="2 3">NIES-4017</strain>
    </source>
</reference>
<feature type="non-terminal residue" evidence="2">
    <location>
        <position position="1"/>
    </location>
</feature>
<organism evidence="2 3">
    <name type="scientific">Astrephomene gubernaculifera</name>
    <dbReference type="NCBI Taxonomy" id="47775"/>
    <lineage>
        <taxon>Eukaryota</taxon>
        <taxon>Viridiplantae</taxon>
        <taxon>Chlorophyta</taxon>
        <taxon>core chlorophytes</taxon>
        <taxon>Chlorophyceae</taxon>
        <taxon>CS clade</taxon>
        <taxon>Chlamydomonadales</taxon>
        <taxon>Astrephomenaceae</taxon>
        <taxon>Astrephomene</taxon>
    </lineage>
</organism>
<feature type="compositionally biased region" description="Low complexity" evidence="1">
    <location>
        <begin position="7"/>
        <end position="32"/>
    </location>
</feature>
<gene>
    <name evidence="2" type="ORF">Agub_g11978</name>
</gene>
<keyword evidence="3" id="KW-1185">Reference proteome</keyword>
<comment type="caution">
    <text evidence="2">The sequence shown here is derived from an EMBL/GenBank/DDBJ whole genome shotgun (WGS) entry which is preliminary data.</text>
</comment>
<proteinExistence type="predicted"/>
<dbReference type="EMBL" id="BMAR01000033">
    <property type="protein sequence ID" value="GFR49874.1"/>
    <property type="molecule type" value="Genomic_DNA"/>
</dbReference>
<feature type="compositionally biased region" description="Gly residues" evidence="1">
    <location>
        <begin position="72"/>
        <end position="83"/>
    </location>
</feature>
<evidence type="ECO:0000256" key="1">
    <source>
        <dbReference type="SAM" id="MobiDB-lite"/>
    </source>
</evidence>
<sequence length="117" mass="10944">GSGAAVTPHAASAVTPHAASAVTPHAASAVTPRPALPSGLPATTPATGHPRSAAALTAGGLKRPRVAAEMGVGAGAGGGGGLPTHGSRRPPRPGSAPAAAGGSNKRKFVSPVPAGYK</sequence>
<protein>
    <submittedName>
        <fullName evidence="2">Uncharacterized protein</fullName>
    </submittedName>
</protein>
<feature type="region of interest" description="Disordered" evidence="1">
    <location>
        <begin position="1"/>
        <end position="52"/>
    </location>
</feature>
<feature type="region of interest" description="Disordered" evidence="1">
    <location>
        <begin position="71"/>
        <end position="117"/>
    </location>
</feature>
<evidence type="ECO:0000313" key="3">
    <source>
        <dbReference type="Proteomes" id="UP001054857"/>
    </source>
</evidence>
<feature type="non-terminal residue" evidence="2">
    <location>
        <position position="117"/>
    </location>
</feature>
<dbReference type="Proteomes" id="UP001054857">
    <property type="component" value="Unassembled WGS sequence"/>
</dbReference>
<evidence type="ECO:0000313" key="2">
    <source>
        <dbReference type="EMBL" id="GFR49874.1"/>
    </source>
</evidence>
<dbReference type="AlphaFoldDB" id="A0AAD3DXI7"/>
<accession>A0AAD3DXI7</accession>